<dbReference type="InterPro" id="IPR036866">
    <property type="entry name" value="RibonucZ/Hydroxyglut_hydro"/>
</dbReference>
<dbReference type="CDD" id="cd07723">
    <property type="entry name" value="hydroxyacylglutathione_hydrolase_MBL-fold"/>
    <property type="match status" value="1"/>
</dbReference>
<dbReference type="Proteomes" id="UP001225378">
    <property type="component" value="Chromosome"/>
</dbReference>
<evidence type="ECO:0000256" key="1">
    <source>
        <dbReference type="ARBA" id="ARBA00001623"/>
    </source>
</evidence>
<protein>
    <recommendedName>
        <fullName evidence="7">Hydroxyacylglutathione hydrolase</fullName>
        <ecNumber evidence="7">3.1.2.6</ecNumber>
    </recommendedName>
    <alternativeName>
        <fullName evidence="7">Glyoxalase II</fullName>
        <shortName evidence="7">Glx II</shortName>
    </alternativeName>
</protein>
<evidence type="ECO:0000313" key="10">
    <source>
        <dbReference type="Proteomes" id="UP001225378"/>
    </source>
</evidence>
<feature type="binding site" evidence="7">
    <location>
        <position position="113"/>
    </location>
    <ligand>
        <name>Zn(2+)</name>
        <dbReference type="ChEBI" id="CHEBI:29105"/>
        <label>1</label>
    </ligand>
</feature>
<dbReference type="PIRSF" id="PIRSF005457">
    <property type="entry name" value="Glx"/>
    <property type="match status" value="1"/>
</dbReference>
<evidence type="ECO:0000256" key="4">
    <source>
        <dbReference type="ARBA" id="ARBA00022723"/>
    </source>
</evidence>
<feature type="binding site" evidence="7">
    <location>
        <position position="170"/>
    </location>
    <ligand>
        <name>Zn(2+)</name>
        <dbReference type="ChEBI" id="CHEBI:29105"/>
        <label>2</label>
    </ligand>
</feature>
<organism evidence="9 10">
    <name type="scientific">Methylomarinum roseum</name>
    <dbReference type="NCBI Taxonomy" id="3067653"/>
    <lineage>
        <taxon>Bacteria</taxon>
        <taxon>Pseudomonadati</taxon>
        <taxon>Pseudomonadota</taxon>
        <taxon>Gammaproteobacteria</taxon>
        <taxon>Methylococcales</taxon>
        <taxon>Methylococcaceae</taxon>
        <taxon>Methylomarinum</taxon>
    </lineage>
</organism>
<dbReference type="PANTHER" id="PTHR43705:SF1">
    <property type="entry name" value="HYDROXYACYLGLUTATHIONE HYDROLASE GLOB"/>
    <property type="match status" value="1"/>
</dbReference>
<dbReference type="InterPro" id="IPR032282">
    <property type="entry name" value="HAGH_C"/>
</dbReference>
<dbReference type="SUPFAM" id="SSF56281">
    <property type="entry name" value="Metallo-hydrolase/oxidoreductase"/>
    <property type="match status" value="1"/>
</dbReference>
<dbReference type="InterPro" id="IPR017782">
    <property type="entry name" value="Hydroxyacylglutathione_Hdrlase"/>
</dbReference>
<dbReference type="Gene3D" id="3.60.15.10">
    <property type="entry name" value="Ribonuclease Z/Hydroxyacylglutathione hydrolase-like"/>
    <property type="match status" value="1"/>
</dbReference>
<dbReference type="AlphaFoldDB" id="A0AAU7NSD2"/>
<comment type="catalytic activity">
    <reaction evidence="1 7">
        <text>an S-(2-hydroxyacyl)glutathione + H2O = a 2-hydroxy carboxylate + glutathione + H(+)</text>
        <dbReference type="Rhea" id="RHEA:21864"/>
        <dbReference type="ChEBI" id="CHEBI:15377"/>
        <dbReference type="ChEBI" id="CHEBI:15378"/>
        <dbReference type="ChEBI" id="CHEBI:57925"/>
        <dbReference type="ChEBI" id="CHEBI:58896"/>
        <dbReference type="ChEBI" id="CHEBI:71261"/>
        <dbReference type="EC" id="3.1.2.6"/>
    </reaction>
</comment>
<comment type="function">
    <text evidence="7">Thiolesterase that catalyzes the hydrolysis of S-D-lactoyl-glutathione to form glutathione and D-lactic acid.</text>
</comment>
<keyword evidence="4 7" id="KW-0479">Metal-binding</keyword>
<name>A0AAU7NSD2_9GAMM</name>
<dbReference type="SMART" id="SM00849">
    <property type="entry name" value="Lactamase_B"/>
    <property type="match status" value="1"/>
</dbReference>
<dbReference type="EMBL" id="CP157743">
    <property type="protein sequence ID" value="XBS19887.1"/>
    <property type="molecule type" value="Genomic_DNA"/>
</dbReference>
<evidence type="ECO:0000256" key="3">
    <source>
        <dbReference type="ARBA" id="ARBA00006759"/>
    </source>
</evidence>
<feature type="domain" description="Metallo-beta-lactamase" evidence="8">
    <location>
        <begin position="12"/>
        <end position="170"/>
    </location>
</feature>
<dbReference type="InterPro" id="IPR001279">
    <property type="entry name" value="Metallo-B-lactamas"/>
</dbReference>
<comment type="cofactor">
    <cofactor evidence="7">
        <name>Zn(2+)</name>
        <dbReference type="ChEBI" id="CHEBI:29105"/>
    </cofactor>
    <text evidence="7">Binds 2 Zn(2+) ions per subunit.</text>
</comment>
<dbReference type="Pfam" id="PF00753">
    <property type="entry name" value="Lactamase_B"/>
    <property type="match status" value="1"/>
</dbReference>
<feature type="binding site" evidence="7">
    <location>
        <position position="132"/>
    </location>
    <ligand>
        <name>Zn(2+)</name>
        <dbReference type="ChEBI" id="CHEBI:29105"/>
        <label>1</label>
    </ligand>
</feature>
<reference evidence="9 10" key="1">
    <citation type="journal article" date="2024" name="Microbiology">
        <title>Methylomarinum rosea sp. nov., a novel halophilic methanotrophic bacterium from the hypersaline Lake Elton.</title>
        <authorList>
            <person name="Suleimanov R.Z."/>
            <person name="Oshkin I.Y."/>
            <person name="Danilova O.V."/>
            <person name="Suzina N.E."/>
            <person name="Dedysh S.N."/>
        </authorList>
    </citation>
    <scope>NUCLEOTIDE SEQUENCE [LARGE SCALE GENOMIC DNA]</scope>
    <source>
        <strain evidence="9 10">Ch1-1</strain>
    </source>
</reference>
<evidence type="ECO:0000259" key="8">
    <source>
        <dbReference type="SMART" id="SM00849"/>
    </source>
</evidence>
<feature type="binding site" evidence="7">
    <location>
        <position position="55"/>
    </location>
    <ligand>
        <name>Zn(2+)</name>
        <dbReference type="ChEBI" id="CHEBI:29105"/>
        <label>1</label>
    </ligand>
</feature>
<dbReference type="GO" id="GO:0004416">
    <property type="term" value="F:hydroxyacylglutathione hydrolase activity"/>
    <property type="evidence" value="ECO:0007669"/>
    <property type="project" value="UniProtKB-UniRule"/>
</dbReference>
<accession>A0AAU7NSD2</accession>
<evidence type="ECO:0000256" key="5">
    <source>
        <dbReference type="ARBA" id="ARBA00022801"/>
    </source>
</evidence>
<dbReference type="InterPro" id="IPR050110">
    <property type="entry name" value="Glyoxalase_II_hydrolase"/>
</dbReference>
<dbReference type="Pfam" id="PF16123">
    <property type="entry name" value="HAGH_C"/>
    <property type="match status" value="1"/>
</dbReference>
<gene>
    <name evidence="7 9" type="primary">gloB</name>
    <name evidence="9" type="ORF">Q9L42_016225</name>
</gene>
<comment type="subunit">
    <text evidence="7">Monomer.</text>
</comment>
<evidence type="ECO:0000256" key="2">
    <source>
        <dbReference type="ARBA" id="ARBA00004963"/>
    </source>
</evidence>
<feature type="binding site" evidence="7">
    <location>
        <position position="132"/>
    </location>
    <ligand>
        <name>Zn(2+)</name>
        <dbReference type="ChEBI" id="CHEBI:29105"/>
        <label>2</label>
    </ligand>
</feature>
<keyword evidence="5 7" id="KW-0378">Hydrolase</keyword>
<dbReference type="GO" id="GO:0046872">
    <property type="term" value="F:metal ion binding"/>
    <property type="evidence" value="ECO:0007669"/>
    <property type="project" value="UniProtKB-KW"/>
</dbReference>
<dbReference type="InterPro" id="IPR035680">
    <property type="entry name" value="Clx_II_MBL"/>
</dbReference>
<dbReference type="GO" id="GO:0019243">
    <property type="term" value="P:methylglyoxal catabolic process to D-lactate via S-lactoyl-glutathione"/>
    <property type="evidence" value="ECO:0007669"/>
    <property type="project" value="UniProtKB-UniRule"/>
</dbReference>
<keyword evidence="10" id="KW-1185">Reference proteome</keyword>
<dbReference type="EC" id="3.1.2.6" evidence="7"/>
<dbReference type="RefSeq" id="WP_349431412.1">
    <property type="nucleotide sequence ID" value="NZ_CP157743.1"/>
</dbReference>
<sequence length="254" mass="28399">MLEIVQLPVLTDNYIYLLHEPVSGETAVVDPALAEPVRQALTEKGWRLNYIFNTHHHWDHVNGNLELKKDTSCQIIASAYDKERIPGVDRTVEHGDRLTLGNETIEIIATPGHTNGHISYFCPDSQALFCGDTMFSMGCGRLFEGTAEQLWNSLQLFKALPESTRIYCAHEYTKANGNFALTIEADNPALQRRLAEVTELVAENKPTIPSTLAQELATNPFLREQCTAVQQAVGMLNQTPSSVFAKIRQLKDNF</sequence>
<feature type="binding site" evidence="7">
    <location>
        <position position="57"/>
    </location>
    <ligand>
        <name>Zn(2+)</name>
        <dbReference type="ChEBI" id="CHEBI:29105"/>
        <label>1</label>
    </ligand>
</feature>
<feature type="binding site" evidence="7">
    <location>
        <position position="59"/>
    </location>
    <ligand>
        <name>Zn(2+)</name>
        <dbReference type="ChEBI" id="CHEBI:29105"/>
        <label>2</label>
    </ligand>
</feature>
<comment type="pathway">
    <text evidence="2 7">Secondary metabolite metabolism; methylglyoxal degradation; (R)-lactate from methylglyoxal: step 2/2.</text>
</comment>
<evidence type="ECO:0000256" key="7">
    <source>
        <dbReference type="HAMAP-Rule" id="MF_01374"/>
    </source>
</evidence>
<dbReference type="HAMAP" id="MF_01374">
    <property type="entry name" value="Glyoxalase_2"/>
    <property type="match status" value="1"/>
</dbReference>
<keyword evidence="6 7" id="KW-0862">Zinc</keyword>
<dbReference type="KEGG" id="mech:Q9L42_016225"/>
<dbReference type="PANTHER" id="PTHR43705">
    <property type="entry name" value="HYDROXYACYLGLUTATHIONE HYDROLASE"/>
    <property type="match status" value="1"/>
</dbReference>
<evidence type="ECO:0000256" key="6">
    <source>
        <dbReference type="ARBA" id="ARBA00022833"/>
    </source>
</evidence>
<dbReference type="NCBIfam" id="TIGR03413">
    <property type="entry name" value="GSH_gloB"/>
    <property type="match status" value="1"/>
</dbReference>
<comment type="similarity">
    <text evidence="3 7">Belongs to the metallo-beta-lactamase superfamily. Glyoxalase II family.</text>
</comment>
<feature type="binding site" evidence="7">
    <location>
        <position position="60"/>
    </location>
    <ligand>
        <name>Zn(2+)</name>
        <dbReference type="ChEBI" id="CHEBI:29105"/>
        <label>2</label>
    </ligand>
</feature>
<evidence type="ECO:0000313" key="9">
    <source>
        <dbReference type="EMBL" id="XBS19887.1"/>
    </source>
</evidence>
<proteinExistence type="inferred from homology"/>